<reference evidence="1 2" key="1">
    <citation type="submission" date="2018-09" db="EMBL/GenBank/DDBJ databases">
        <title>Genomic Encyclopedia of Archaeal and Bacterial Type Strains, Phase II (KMG-II): from individual species to whole genera.</title>
        <authorList>
            <person name="Goeker M."/>
        </authorList>
    </citation>
    <scope>NUCLEOTIDE SEQUENCE [LARGE SCALE GENOMIC DNA]</scope>
    <source>
        <strain evidence="1 2">DSM 13151</strain>
    </source>
</reference>
<proteinExistence type="predicted"/>
<organism evidence="1 2">
    <name type="scientific">Halopiger aswanensis</name>
    <dbReference type="NCBI Taxonomy" id="148449"/>
    <lineage>
        <taxon>Archaea</taxon>
        <taxon>Methanobacteriati</taxon>
        <taxon>Methanobacteriota</taxon>
        <taxon>Stenosarchaea group</taxon>
        <taxon>Halobacteria</taxon>
        <taxon>Halobacteriales</taxon>
        <taxon>Natrialbaceae</taxon>
        <taxon>Halopiger</taxon>
    </lineage>
</organism>
<dbReference type="Proteomes" id="UP000283805">
    <property type="component" value="Unassembled WGS sequence"/>
</dbReference>
<keyword evidence="2" id="KW-1185">Reference proteome</keyword>
<comment type="caution">
    <text evidence="1">The sequence shown here is derived from an EMBL/GenBank/DDBJ whole genome shotgun (WGS) entry which is preliminary data.</text>
</comment>
<evidence type="ECO:0000313" key="2">
    <source>
        <dbReference type="Proteomes" id="UP000283805"/>
    </source>
</evidence>
<gene>
    <name evidence="1" type="ORF">ATJ93_4628</name>
</gene>
<accession>A0A419VVU6</accession>
<dbReference type="EMBL" id="RAPO01000009">
    <property type="protein sequence ID" value="RKD86299.1"/>
    <property type="molecule type" value="Genomic_DNA"/>
</dbReference>
<dbReference type="AlphaFoldDB" id="A0A419VVU6"/>
<protein>
    <submittedName>
        <fullName evidence="1">Uncharacterized protein</fullName>
    </submittedName>
</protein>
<feature type="non-terminal residue" evidence="1">
    <location>
        <position position="1"/>
    </location>
</feature>
<name>A0A419VVU6_9EURY</name>
<sequence>DAGNSIQATQKRETESECRSCSASIPSNRTKCLFCLTERIDPPDEATGESAENLLSVVFIVVPARTRYEAVAKGTVACRKLVADDGPIDGYQLVADIDKPAPQLVERWTSLPSAANLHSEPGEQLLKQLEDIVDADSARWSAVGSKFPILYDEWGDAIDDREELSGLKGPHQWFVPALALHEFARSNQTTQSESSIPRKTRLCCPHCDEETIHVFDSRDAVSGSSVSSAPIWECNRCSTPRHGPALK</sequence>
<evidence type="ECO:0000313" key="1">
    <source>
        <dbReference type="EMBL" id="RKD86299.1"/>
    </source>
</evidence>